<comment type="caution">
    <text evidence="3">The sequence shown here is derived from an EMBL/GenBank/DDBJ whole genome shotgun (WGS) entry which is preliminary data.</text>
</comment>
<evidence type="ECO:0000313" key="3">
    <source>
        <dbReference type="EMBL" id="OGW98265.1"/>
    </source>
</evidence>
<evidence type="ECO:0000256" key="1">
    <source>
        <dbReference type="SAM" id="MobiDB-lite"/>
    </source>
</evidence>
<dbReference type="EMBL" id="MHFR01000036">
    <property type="protein sequence ID" value="OGW98265.1"/>
    <property type="molecule type" value="Genomic_DNA"/>
</dbReference>
<feature type="domain" description="Nuclease associated modular" evidence="2">
    <location>
        <begin position="16"/>
        <end position="31"/>
    </location>
</feature>
<evidence type="ECO:0000259" key="2">
    <source>
        <dbReference type="Pfam" id="PF07460"/>
    </source>
</evidence>
<dbReference type="Pfam" id="PF07460">
    <property type="entry name" value="NUMOD3"/>
    <property type="match status" value="2"/>
</dbReference>
<protein>
    <recommendedName>
        <fullName evidence="2">Nuclease associated modular domain-containing protein</fullName>
    </recommendedName>
</protein>
<dbReference type="InterPro" id="IPR003611">
    <property type="entry name" value="NUMOD3"/>
</dbReference>
<gene>
    <name evidence="3" type="ORF">A3G33_04030</name>
</gene>
<proteinExistence type="predicted"/>
<dbReference type="Proteomes" id="UP000178187">
    <property type="component" value="Unassembled WGS sequence"/>
</dbReference>
<feature type="region of interest" description="Disordered" evidence="1">
    <location>
        <begin position="1"/>
        <end position="57"/>
    </location>
</feature>
<feature type="domain" description="Nuclease associated modular" evidence="2">
    <location>
        <begin position="38"/>
        <end position="61"/>
    </location>
</feature>
<accession>A0A1G1KZC7</accession>
<sequence length="75" mass="8902">MAIKRKKSSSAVRHQSLRGKNNPFYGKKHSNAWRRTESLSKRGKKNPMYGMRHSQRTKNMIRQAMFKRLARAKKK</sequence>
<dbReference type="AlphaFoldDB" id="A0A1G1KZC7"/>
<reference evidence="3 4" key="1">
    <citation type="journal article" date="2016" name="Nat. Commun.">
        <title>Thousands of microbial genomes shed light on interconnected biogeochemical processes in an aquifer system.</title>
        <authorList>
            <person name="Anantharaman K."/>
            <person name="Brown C.T."/>
            <person name="Hug L.A."/>
            <person name="Sharon I."/>
            <person name="Castelle C.J."/>
            <person name="Probst A.J."/>
            <person name="Thomas B.C."/>
            <person name="Singh A."/>
            <person name="Wilkins M.J."/>
            <person name="Karaoz U."/>
            <person name="Brodie E.L."/>
            <person name="Williams K.H."/>
            <person name="Hubbard S.S."/>
            <person name="Banfield J.F."/>
        </authorList>
    </citation>
    <scope>NUCLEOTIDE SEQUENCE [LARGE SCALE GENOMIC DNA]</scope>
</reference>
<evidence type="ECO:0000313" key="4">
    <source>
        <dbReference type="Proteomes" id="UP000178187"/>
    </source>
</evidence>
<dbReference type="GO" id="GO:0003677">
    <property type="term" value="F:DNA binding"/>
    <property type="evidence" value="ECO:0007669"/>
    <property type="project" value="InterPro"/>
</dbReference>
<name>A0A1G1KZC7_9BACT</name>
<organism evidence="3 4">
    <name type="scientific">Candidatus Danuiimicrobium aquiferis</name>
    <dbReference type="NCBI Taxonomy" id="1801832"/>
    <lineage>
        <taxon>Bacteria</taxon>
        <taxon>Pseudomonadati</taxon>
        <taxon>Candidatus Omnitrophota</taxon>
        <taxon>Candidatus Danuiimicrobium</taxon>
    </lineage>
</organism>
<dbReference type="SUPFAM" id="SSF64496">
    <property type="entry name" value="DNA-binding domain of intron-encoded endonucleases"/>
    <property type="match status" value="2"/>
</dbReference>